<evidence type="ECO:0000313" key="3">
    <source>
        <dbReference type="Proteomes" id="UP000265520"/>
    </source>
</evidence>
<evidence type="ECO:0000313" key="2">
    <source>
        <dbReference type="EMBL" id="MCH99216.1"/>
    </source>
</evidence>
<dbReference type="EMBL" id="LXQA010039706">
    <property type="protein sequence ID" value="MCH99216.1"/>
    <property type="molecule type" value="Genomic_DNA"/>
</dbReference>
<name>A0A392NH74_9FABA</name>
<dbReference type="PANTHER" id="PTHR35507:SF1">
    <property type="entry name" value="TMF_TATA_BD DOMAIN-CONTAINING PROTEIN"/>
    <property type="match status" value="1"/>
</dbReference>
<dbReference type="AlphaFoldDB" id="A0A392NH74"/>
<comment type="caution">
    <text evidence="2">The sequence shown here is derived from an EMBL/GenBank/DDBJ whole genome shotgun (WGS) entry which is preliminary data.</text>
</comment>
<keyword evidence="3" id="KW-1185">Reference proteome</keyword>
<sequence>MSDLSDLASSVTSAADIQLNNLAVEQDIYNLKRDCEEKETTIKELTTLLNSSEVANSKRVAELEDIIRRKNTSISKLKKDLVVLEQK</sequence>
<accession>A0A392NH74</accession>
<feature type="coiled-coil region" evidence="1">
    <location>
        <begin position="60"/>
        <end position="87"/>
    </location>
</feature>
<proteinExistence type="predicted"/>
<dbReference type="Proteomes" id="UP000265520">
    <property type="component" value="Unassembled WGS sequence"/>
</dbReference>
<keyword evidence="1" id="KW-0175">Coiled coil</keyword>
<dbReference type="PANTHER" id="PTHR35507">
    <property type="entry name" value="OS09G0488600 PROTEIN"/>
    <property type="match status" value="1"/>
</dbReference>
<protein>
    <submittedName>
        <fullName evidence="2">Uncharacterized protein</fullName>
    </submittedName>
</protein>
<feature type="non-terminal residue" evidence="2">
    <location>
        <position position="87"/>
    </location>
</feature>
<reference evidence="2 3" key="1">
    <citation type="journal article" date="2018" name="Front. Plant Sci.">
        <title>Red Clover (Trifolium pratense) and Zigzag Clover (T. medium) - A Picture of Genomic Similarities and Differences.</title>
        <authorList>
            <person name="Dluhosova J."/>
            <person name="Istvanek J."/>
            <person name="Nedelnik J."/>
            <person name="Repkova J."/>
        </authorList>
    </citation>
    <scope>NUCLEOTIDE SEQUENCE [LARGE SCALE GENOMIC DNA]</scope>
    <source>
        <strain evidence="3">cv. 10/8</strain>
        <tissue evidence="2">Leaf</tissue>
    </source>
</reference>
<evidence type="ECO:0000256" key="1">
    <source>
        <dbReference type="SAM" id="Coils"/>
    </source>
</evidence>
<organism evidence="2 3">
    <name type="scientific">Trifolium medium</name>
    <dbReference type="NCBI Taxonomy" id="97028"/>
    <lineage>
        <taxon>Eukaryota</taxon>
        <taxon>Viridiplantae</taxon>
        <taxon>Streptophyta</taxon>
        <taxon>Embryophyta</taxon>
        <taxon>Tracheophyta</taxon>
        <taxon>Spermatophyta</taxon>
        <taxon>Magnoliopsida</taxon>
        <taxon>eudicotyledons</taxon>
        <taxon>Gunneridae</taxon>
        <taxon>Pentapetalae</taxon>
        <taxon>rosids</taxon>
        <taxon>fabids</taxon>
        <taxon>Fabales</taxon>
        <taxon>Fabaceae</taxon>
        <taxon>Papilionoideae</taxon>
        <taxon>50 kb inversion clade</taxon>
        <taxon>NPAAA clade</taxon>
        <taxon>Hologalegina</taxon>
        <taxon>IRL clade</taxon>
        <taxon>Trifolieae</taxon>
        <taxon>Trifolium</taxon>
    </lineage>
</organism>
<gene>
    <name evidence="2" type="ORF">A2U01_0020227</name>
</gene>